<evidence type="ECO:0000256" key="1">
    <source>
        <dbReference type="SAM" id="MobiDB-lite"/>
    </source>
</evidence>
<gene>
    <name evidence="2" type="ORF">PGT21_026288</name>
    <name evidence="3" type="ORF">PGTUg99_010823</name>
</gene>
<evidence type="ECO:0000313" key="4">
    <source>
        <dbReference type="Proteomes" id="UP000324748"/>
    </source>
</evidence>
<feature type="compositionally biased region" description="Polar residues" evidence="1">
    <location>
        <begin position="40"/>
        <end position="58"/>
    </location>
</feature>
<dbReference type="EMBL" id="VSWC01000080">
    <property type="protein sequence ID" value="KAA1093133.1"/>
    <property type="molecule type" value="Genomic_DNA"/>
</dbReference>
<accession>A0A5B0NW07</accession>
<reference evidence="4 5" key="1">
    <citation type="submission" date="2019-05" db="EMBL/GenBank/DDBJ databases">
        <title>Emergence of the Ug99 lineage of the wheat stem rust pathogen through somatic hybridization.</title>
        <authorList>
            <person name="Li F."/>
            <person name="Upadhyaya N.M."/>
            <person name="Sperschneider J."/>
            <person name="Matny O."/>
            <person name="Nguyen-Phuc H."/>
            <person name="Mago R."/>
            <person name="Raley C."/>
            <person name="Miller M.E."/>
            <person name="Silverstein K.A.T."/>
            <person name="Henningsen E."/>
            <person name="Hirsch C.D."/>
            <person name="Visser B."/>
            <person name="Pretorius Z.A."/>
            <person name="Steffenson B.J."/>
            <person name="Schwessinger B."/>
            <person name="Dodds P.N."/>
            <person name="Figueroa M."/>
        </authorList>
    </citation>
    <scope>NUCLEOTIDE SEQUENCE [LARGE SCALE GENOMIC DNA]</scope>
    <source>
        <strain evidence="2">21-0</strain>
        <strain evidence="3 5">Ug99</strain>
    </source>
</reference>
<dbReference type="Proteomes" id="UP000325313">
    <property type="component" value="Unassembled WGS sequence"/>
</dbReference>
<keyword evidence="4" id="KW-1185">Reference proteome</keyword>
<dbReference type="Proteomes" id="UP000324748">
    <property type="component" value="Unassembled WGS sequence"/>
</dbReference>
<feature type="region of interest" description="Disordered" evidence="1">
    <location>
        <begin position="40"/>
        <end position="59"/>
    </location>
</feature>
<dbReference type="EMBL" id="VDEP01000042">
    <property type="protein sequence ID" value="KAA1135023.1"/>
    <property type="molecule type" value="Genomic_DNA"/>
</dbReference>
<organism evidence="2 4">
    <name type="scientific">Puccinia graminis f. sp. tritici</name>
    <dbReference type="NCBI Taxonomy" id="56615"/>
    <lineage>
        <taxon>Eukaryota</taxon>
        <taxon>Fungi</taxon>
        <taxon>Dikarya</taxon>
        <taxon>Basidiomycota</taxon>
        <taxon>Pucciniomycotina</taxon>
        <taxon>Pucciniomycetes</taxon>
        <taxon>Pucciniales</taxon>
        <taxon>Pucciniaceae</taxon>
        <taxon>Puccinia</taxon>
    </lineage>
</organism>
<name>A0A5B0NW07_PUCGR</name>
<sequence>MQFIPYLAQLAMVWTLIGKSCQHHLQDLQKLNLCACRSSTSTNHATQDNSRQLQNLNKSYCREARAGNVKRKLR</sequence>
<evidence type="ECO:0000313" key="5">
    <source>
        <dbReference type="Proteomes" id="UP000325313"/>
    </source>
</evidence>
<comment type="caution">
    <text evidence="2">The sequence shown here is derived from an EMBL/GenBank/DDBJ whole genome shotgun (WGS) entry which is preliminary data.</text>
</comment>
<protein>
    <submittedName>
        <fullName evidence="2">Uncharacterized protein</fullName>
    </submittedName>
</protein>
<proteinExistence type="predicted"/>
<dbReference type="AlphaFoldDB" id="A0A5B0NW07"/>
<evidence type="ECO:0000313" key="3">
    <source>
        <dbReference type="EMBL" id="KAA1135023.1"/>
    </source>
</evidence>
<evidence type="ECO:0000313" key="2">
    <source>
        <dbReference type="EMBL" id="KAA1093133.1"/>
    </source>
</evidence>